<dbReference type="GO" id="GO:0016787">
    <property type="term" value="F:hydrolase activity"/>
    <property type="evidence" value="ECO:0007669"/>
    <property type="project" value="UniProtKB-KW"/>
</dbReference>
<evidence type="ECO:0000313" key="11">
    <source>
        <dbReference type="Proteomes" id="UP000518300"/>
    </source>
</evidence>
<dbReference type="RefSeq" id="WP_169349944.1">
    <property type="nucleotide sequence ID" value="NZ_JABBJJ010000266.1"/>
</dbReference>
<evidence type="ECO:0000259" key="9">
    <source>
        <dbReference type="Pfam" id="PF18741"/>
    </source>
</evidence>
<protein>
    <submittedName>
        <fullName evidence="10">DUF3320 domain-containing protein</fullName>
    </submittedName>
</protein>
<sequence>MTAPAPAVPTPELQVELVTAPTLSFAMEQSGVPLVRNALIRNTGTQALGATVLHLQLLPELGDAVLVPVPSLPAGEELNLGVLDLRLPPGRLRSVIETERASLQWSLRQEEAVLEQGTADVEVLPYNHWPGMREPLGLLATFVTPNHPVIPELLKDVRGLLQQAAGDDALSGYQKRNPALVKAMVAALYESVQGLGLGYAEVPPSFERSGQKVRLPDQLLRERMGCCLDLTLLFASAVEAMGLHPLLVLVEGHALPAVWLIDERFPEAIVEDAARLRNLIDLGHILAFDATTAVHGSRPAFDRAITVSREHLSDDARFVAALDVSALRFDRYRPLPLRSVEAPAQDVPATEPSAVRILAILESAAAAPPPPEPKPPSTQVVSRFAKWKEKLLDLTLRNKLLNFRLDVKGALPLHVPNLADFEDVFSAGEAYELLPAPEEDARDARAAKLLKARGSEAELAELRRADFAKSLLHSPLREAELLSRAKHLERTARTDMEEGGANTLYLALGLLRWQEEGDPTPRLAPLVLYPVTFRIDRDRKRVRMLRLPDEPLGNVTLAERLKRDFGLDARALTSLETDENGLDVTGILRAVRQAIQSRPGWEVLDEAHVGLFAFTKFLMWKDLEDNEDVLLSNPLVRHIAASGHSAPPENGKEFVPERLDSDVPAGELPCVINADSTQMAAMASALSGRSFVLQGPPGTGKSQTITNLIAAALARGKTVLFVSEKMAALDVVHRRLKEVGLEDFCLELHSHKSNKKEVLASLQGAFERTEHTAAPAWDMRSKELSTVREGLNGYVQALHEVRPLGHSAYSTTGRLLALSDAPEVRLTLASPLALTEAQLREATHEVEEAAKRLLPVQPAGAHPWKAVRGVSWSNAVEDQVHLALTEAQAALDGVEKAAAPLASSLGLDVPAPTQSLHTLVRLAETLASGPVPASVLRDEEWPELSRKTQAHALALREQATRETQLSSRWKPELFTQDLSALHARFQKWAGAFFLLAFFFLWGARKLLAGLATRALPANGDIKEDLSTALKVVEQRPRLTAQGQELAGQLQGLPVEETARPEELDALVARARTARELRDALGVARVQLPVNSASRQTLATQAQALAAALDRLTRAEEALSTVLKVRPWESTASARHRASLKECLDSWRNHLKAFKPWCLYAAQAERLRALGFGAFVDAAEEQGLPSDKLVGAFERSVLSAWLRALQDAEPALRDFDGSAHGARVERFRQLDGEHIQLARSKVLATLEAQLPKGLAGAAESSEPGILGRELRKKSRQMALRKLLASIPNLSRKLKPCFLMSPLSVAQYLPADGRRFDLLVFDEASQIGTHDAIGAIARAEQVIVVGDSKQLPPTAFFTRGDDTEATPDENDVLELESILDEALAKQFPQQMLGWHYRSRHDSLIDFSNRQYYEGRLHVFPAARARVEDLGIKWHPVPDGVYQSKTTGKTAAINPREAEVLVGNLVAALRRYAPHERTFGVVTFSSVQQQLITELLDVERGRFPEIEPHFTSREPVFIKNLENVQGDERDEIFFSICYAKDAAGKLRMNFGPLNRAGGERRLNVAITRARCCLRVFSTLTHDQIDLSRTSAVGARHLREFLRRAAAEGSAAAVAEREPSGRLESEVSKTLRELGYTVHADIGCGGYRVDLAVVHPERPGEFVLGVECDGPHYRSAASARDRDRLRAEVLKGLGWRLHRVWMPSWVEDREGQVKALAEAVKQAVEDSKRPLPVMEAPAPVAPAPELRVASAPRSEEGSANVGAALAAAALPVSPYVLAKVPLVEVGADFFAPTSTLRIRKQIQLVLEQEAPIHEDLLARRILEAWRLSKLTAKVRSRIEEQLKELTQRGAVVATGEILWEGVRGPSQYTGVRGAHPERDAAWIPPEEVANAAALVLSQALSLGREDLFRETGRIFGIQRLSRTVLPILEAGVQSLEQKGKCTVAGERVVWNS</sequence>
<evidence type="ECO:0000259" key="7">
    <source>
        <dbReference type="Pfam" id="PF13086"/>
    </source>
</evidence>
<comment type="caution">
    <text evidence="10">The sequence shown here is derived from an EMBL/GenBank/DDBJ whole genome shotgun (WGS) entry which is preliminary data.</text>
</comment>
<dbReference type="Pfam" id="PF11784">
    <property type="entry name" value="DUF3320"/>
    <property type="match status" value="1"/>
</dbReference>
<dbReference type="SUPFAM" id="SSF52980">
    <property type="entry name" value="Restriction endonuclease-like"/>
    <property type="match status" value="1"/>
</dbReference>
<evidence type="ECO:0000256" key="5">
    <source>
        <dbReference type="ARBA" id="ARBA00022840"/>
    </source>
</evidence>
<dbReference type="CDD" id="cd18808">
    <property type="entry name" value="SF1_C_Upf1"/>
    <property type="match status" value="1"/>
</dbReference>
<organism evidence="10 11">
    <name type="scientific">Pyxidicoccus fallax</name>
    <dbReference type="NCBI Taxonomy" id="394095"/>
    <lineage>
        <taxon>Bacteria</taxon>
        <taxon>Pseudomonadati</taxon>
        <taxon>Myxococcota</taxon>
        <taxon>Myxococcia</taxon>
        <taxon>Myxococcales</taxon>
        <taxon>Cystobacterineae</taxon>
        <taxon>Myxococcaceae</taxon>
        <taxon>Pyxidicoccus</taxon>
    </lineage>
</organism>
<evidence type="ECO:0000259" key="6">
    <source>
        <dbReference type="Pfam" id="PF11784"/>
    </source>
</evidence>
<dbReference type="PANTHER" id="PTHR43788">
    <property type="entry name" value="DNA2/NAM7 HELICASE FAMILY MEMBER"/>
    <property type="match status" value="1"/>
</dbReference>
<dbReference type="InterPro" id="IPR025103">
    <property type="entry name" value="DUF4011"/>
</dbReference>
<dbReference type="Pfam" id="PF13086">
    <property type="entry name" value="AAA_11"/>
    <property type="match status" value="1"/>
</dbReference>
<feature type="domain" description="Restriction endonuclease type II-like" evidence="9">
    <location>
        <begin position="1620"/>
        <end position="1715"/>
    </location>
</feature>
<evidence type="ECO:0000313" key="10">
    <source>
        <dbReference type="EMBL" id="NMO20734.1"/>
    </source>
</evidence>
<dbReference type="InterPro" id="IPR049468">
    <property type="entry name" value="Restrct_endonuc-II-like_dom"/>
</dbReference>
<evidence type="ECO:0000256" key="2">
    <source>
        <dbReference type="ARBA" id="ARBA00022741"/>
    </source>
</evidence>
<dbReference type="InterPro" id="IPR047187">
    <property type="entry name" value="SF1_C_Upf1"/>
</dbReference>
<dbReference type="EMBL" id="JABBJJ010000266">
    <property type="protein sequence ID" value="NMO20734.1"/>
    <property type="molecule type" value="Genomic_DNA"/>
</dbReference>
<dbReference type="InterPro" id="IPR050534">
    <property type="entry name" value="Coronavir_polyprotein_1ab"/>
</dbReference>
<evidence type="ECO:0000259" key="8">
    <source>
        <dbReference type="Pfam" id="PF13087"/>
    </source>
</evidence>
<keyword evidence="11" id="KW-1185">Reference proteome</keyword>
<dbReference type="InterPro" id="IPR027417">
    <property type="entry name" value="P-loop_NTPase"/>
</dbReference>
<dbReference type="InterPro" id="IPR041677">
    <property type="entry name" value="DNA2/NAM7_AAA_11"/>
</dbReference>
<keyword evidence="4" id="KW-0347">Helicase</keyword>
<proteinExistence type="inferred from homology"/>
<gene>
    <name evidence="10" type="ORF">HG543_38685</name>
</gene>
<feature type="domain" description="DNA2/NAM7 helicase-like C-terminal" evidence="8">
    <location>
        <begin position="1376"/>
        <end position="1573"/>
    </location>
</feature>
<evidence type="ECO:0000256" key="1">
    <source>
        <dbReference type="ARBA" id="ARBA00007913"/>
    </source>
</evidence>
<dbReference type="GO" id="GO:0005524">
    <property type="term" value="F:ATP binding"/>
    <property type="evidence" value="ECO:0007669"/>
    <property type="project" value="UniProtKB-KW"/>
</dbReference>
<dbReference type="SUPFAM" id="SSF52540">
    <property type="entry name" value="P-loop containing nucleoside triphosphate hydrolases"/>
    <property type="match status" value="1"/>
</dbReference>
<dbReference type="InterPro" id="IPR021754">
    <property type="entry name" value="DUF3320"/>
</dbReference>
<keyword evidence="5" id="KW-0067">ATP-binding</keyword>
<feature type="domain" description="DNA2/NAM7 helicase helicase" evidence="7">
    <location>
        <begin position="675"/>
        <end position="742"/>
    </location>
</feature>
<keyword evidence="3" id="KW-0378">Hydrolase</keyword>
<evidence type="ECO:0000256" key="3">
    <source>
        <dbReference type="ARBA" id="ARBA00022801"/>
    </source>
</evidence>
<dbReference type="Gene3D" id="3.40.960.10">
    <property type="entry name" value="VSR Endonuclease"/>
    <property type="match status" value="1"/>
</dbReference>
<dbReference type="Pfam" id="PF18741">
    <property type="entry name" value="MTES_1575"/>
    <property type="match status" value="1"/>
</dbReference>
<reference evidence="10 11" key="1">
    <citation type="submission" date="2020-04" db="EMBL/GenBank/DDBJ databases">
        <title>Draft genome of Pyxidicoccus fallax type strain.</title>
        <authorList>
            <person name="Whitworth D.E."/>
        </authorList>
    </citation>
    <scope>NUCLEOTIDE SEQUENCE [LARGE SCALE GENOMIC DNA]</scope>
    <source>
        <strain evidence="10 11">DSM 14698</strain>
    </source>
</reference>
<dbReference type="Proteomes" id="UP000518300">
    <property type="component" value="Unassembled WGS sequence"/>
</dbReference>
<accession>A0A848LTL4</accession>
<dbReference type="InterPro" id="IPR041679">
    <property type="entry name" value="DNA2/NAM7-like_C"/>
</dbReference>
<dbReference type="InterPro" id="IPR011335">
    <property type="entry name" value="Restrct_endonuc-II-like"/>
</dbReference>
<keyword evidence="2" id="KW-0547">Nucleotide-binding</keyword>
<dbReference type="FunFam" id="3.40.960.10:FF:000002">
    <property type="entry name" value="DNA helicase related protein"/>
    <property type="match status" value="1"/>
</dbReference>
<dbReference type="Gene3D" id="3.40.50.300">
    <property type="entry name" value="P-loop containing nucleotide triphosphate hydrolases"/>
    <property type="match status" value="3"/>
</dbReference>
<evidence type="ECO:0000256" key="4">
    <source>
        <dbReference type="ARBA" id="ARBA00022806"/>
    </source>
</evidence>
<dbReference type="PANTHER" id="PTHR43788:SF8">
    <property type="entry name" value="DNA-BINDING PROTEIN SMUBP-2"/>
    <property type="match status" value="1"/>
</dbReference>
<dbReference type="Pfam" id="PF13087">
    <property type="entry name" value="AAA_12"/>
    <property type="match status" value="1"/>
</dbReference>
<dbReference type="GO" id="GO:0043139">
    <property type="term" value="F:5'-3' DNA helicase activity"/>
    <property type="evidence" value="ECO:0007669"/>
    <property type="project" value="TreeGrafter"/>
</dbReference>
<feature type="domain" description="DUF3320" evidence="6">
    <location>
        <begin position="1784"/>
        <end position="1832"/>
    </location>
</feature>
<name>A0A848LTL4_9BACT</name>
<comment type="similarity">
    <text evidence="1">Belongs to the DNA2/NAM7 helicase family.</text>
</comment>
<dbReference type="Pfam" id="PF13195">
    <property type="entry name" value="DUF4011"/>
    <property type="match status" value="1"/>
</dbReference>